<keyword evidence="11 23" id="KW-0547">Nucleotide-binding</keyword>
<dbReference type="GO" id="GO:0004715">
    <property type="term" value="F:non-membrane spanning protein tyrosine kinase activity"/>
    <property type="evidence" value="ECO:0007669"/>
    <property type="project" value="UniProtKB-EC"/>
</dbReference>
<evidence type="ECO:0000256" key="19">
    <source>
        <dbReference type="ARBA" id="ARBA00048679"/>
    </source>
</evidence>
<dbReference type="GO" id="GO:0008289">
    <property type="term" value="F:lipid binding"/>
    <property type="evidence" value="ECO:0007669"/>
    <property type="project" value="UniProtKB-KW"/>
</dbReference>
<sequence>MPAENASELLKYYEVYETIGSGGFAKVKLGRHILTGEKVAIKIMEKKDLGDDLPRIKTEIDAMKNLSHQHVCRLYHVIETSSKIYMVLEENLLIDEDHNLKLIDFGLCAKPKGGLGYELMTCCGSPAYAAPELIQGKSYIGSEADVWSMGVLLFALLCGYLPFDDDNCMVLYRKITRGHYDNPRWLSPGSVLLLNQMMQVEPKRRLSVRQLLDHPWVMKDYSSPVEWHTTRPLGHIDEDCITEMAVALKRSKKSTIQLVSEWKYDQTTATYLLLLAKKQRGKPVRLRVEMPTQDPSCCSLQDIQLKTLHFNDDEDEYVEDGAHRGSMIFPADCYDDDNAWIPLVSKNTQATYTPSKKPSCQSSENRRADVGQSPIINQGKPHPRNSEKRERTRENKENLSAPSRDGSGFALPAPVTPVVGRRGRSNKMAQTTPINNNNVINMTETPKESSRRRAVEQQSQQSGQQGGLEILAFSPERRSRSLDMAGCQVDSGQKRKAGKVFGSLERGLDKVITMLTPNKKRGLRDGPRRIKAQYNVTLTSQTSADQVLNQILRVLPEKNVDFVQKGYTLKCRTQSDFGKVTMQFELEVCLLQKPKVVGVRRQRLKGDAWVYKHLVEDILSNSRI</sequence>
<name>A0A3B1JVB0_ASTMX</name>
<evidence type="ECO:0000256" key="16">
    <source>
        <dbReference type="ARBA" id="ARBA00023136"/>
    </source>
</evidence>
<dbReference type="GO" id="GO:0006915">
    <property type="term" value="P:apoptotic process"/>
    <property type="evidence" value="ECO:0007669"/>
    <property type="project" value="UniProtKB-KW"/>
</dbReference>
<dbReference type="InterPro" id="IPR000719">
    <property type="entry name" value="Prot_kinase_dom"/>
</dbReference>
<dbReference type="PROSITE" id="PS50011">
    <property type="entry name" value="PROTEIN_KINASE_DOM"/>
    <property type="match status" value="1"/>
</dbReference>
<dbReference type="GO" id="GO:0004674">
    <property type="term" value="F:protein serine/threonine kinase activity"/>
    <property type="evidence" value="ECO:0007669"/>
    <property type="project" value="UniProtKB-KW"/>
</dbReference>
<feature type="compositionally biased region" description="Polar residues" evidence="24">
    <location>
        <begin position="350"/>
        <end position="363"/>
    </location>
</feature>
<evidence type="ECO:0000256" key="18">
    <source>
        <dbReference type="ARBA" id="ARBA00047899"/>
    </source>
</evidence>
<evidence type="ECO:0000256" key="13">
    <source>
        <dbReference type="ARBA" id="ARBA00022837"/>
    </source>
</evidence>
<evidence type="ECO:0000313" key="28">
    <source>
        <dbReference type="Proteomes" id="UP000018467"/>
    </source>
</evidence>
<dbReference type="Ensembl" id="ENSAMXT00000048971.1">
    <property type="protein sequence ID" value="ENSAMXP00000045269.1"/>
    <property type="gene ID" value="ENSAMXG00000040322.1"/>
</dbReference>
<dbReference type="SUPFAM" id="SSF56112">
    <property type="entry name" value="Protein kinase-like (PK-like)"/>
    <property type="match status" value="1"/>
</dbReference>
<evidence type="ECO:0000256" key="8">
    <source>
        <dbReference type="ARBA" id="ARBA00022553"/>
    </source>
</evidence>
<dbReference type="Pfam" id="PF21594">
    <property type="entry name" value="UBA_MELK"/>
    <property type="match status" value="1"/>
</dbReference>
<feature type="binding site" evidence="23">
    <location>
        <position position="42"/>
    </location>
    <ligand>
        <name>ATP</name>
        <dbReference type="ChEBI" id="CHEBI:30616"/>
    </ligand>
</feature>
<dbReference type="Pfam" id="PF00069">
    <property type="entry name" value="Pkinase"/>
    <property type="match status" value="2"/>
</dbReference>
<feature type="region of interest" description="Disordered" evidence="24">
    <location>
        <begin position="350"/>
        <end position="467"/>
    </location>
</feature>
<dbReference type="InterPro" id="IPR028375">
    <property type="entry name" value="KA1/Ssp2_C"/>
</dbReference>
<keyword evidence="15" id="KW-0446">Lipid-binding</keyword>
<dbReference type="Pfam" id="PF02149">
    <property type="entry name" value="KA1"/>
    <property type="match status" value="1"/>
</dbReference>
<evidence type="ECO:0000256" key="10">
    <source>
        <dbReference type="ARBA" id="ARBA00022703"/>
    </source>
</evidence>
<dbReference type="PANTHER" id="PTHR24346:SF30">
    <property type="entry name" value="MATERNAL EMBRYONIC LEUCINE ZIPPER KINASE"/>
    <property type="match status" value="1"/>
</dbReference>
<reference evidence="27" key="4">
    <citation type="submission" date="2025-09" db="UniProtKB">
        <authorList>
            <consortium name="Ensembl"/>
        </authorList>
    </citation>
    <scope>IDENTIFICATION</scope>
</reference>
<comment type="subunit">
    <text evidence="20">Monomer. Interacts with ZNF622 and PPP1R8.</text>
</comment>
<reference evidence="28" key="2">
    <citation type="journal article" date="2014" name="Nat. Commun.">
        <title>The cavefish genome reveals candidate genes for eye loss.</title>
        <authorList>
            <person name="McGaugh S.E."/>
            <person name="Gross J.B."/>
            <person name="Aken B."/>
            <person name="Blin M."/>
            <person name="Borowsky R."/>
            <person name="Chalopin D."/>
            <person name="Hinaux H."/>
            <person name="Jeffery W.R."/>
            <person name="Keene A."/>
            <person name="Ma L."/>
            <person name="Minx P."/>
            <person name="Murphy D."/>
            <person name="O'Quin K.E."/>
            <person name="Retaux S."/>
            <person name="Rohner N."/>
            <person name="Searle S.M."/>
            <person name="Stahl B.A."/>
            <person name="Tabin C."/>
            <person name="Volff J.N."/>
            <person name="Yoshizawa M."/>
            <person name="Warren W.C."/>
        </authorList>
    </citation>
    <scope>NUCLEOTIDE SEQUENCE [LARGE SCALE GENOMIC DNA]</scope>
    <source>
        <strain evidence="28">female</strain>
    </source>
</reference>
<comment type="subcellular location">
    <subcellularLocation>
        <location evidence="1">Cell membrane</location>
        <topology evidence="1">Peripheral membrane protein</topology>
    </subcellularLocation>
</comment>
<comment type="similarity">
    <text evidence="2">Belongs to the protein kinase superfamily. CAMK Ser/Thr protein kinase family. SNF1 subfamily.</text>
</comment>
<reference evidence="28" key="1">
    <citation type="submission" date="2013-03" db="EMBL/GenBank/DDBJ databases">
        <authorList>
            <person name="Jeffery W."/>
            <person name="Warren W."/>
            <person name="Wilson R.K."/>
        </authorList>
    </citation>
    <scope>NUCLEOTIDE SEQUENCE</scope>
    <source>
        <strain evidence="28">female</strain>
    </source>
</reference>
<keyword evidence="12" id="KW-0418">Kinase</keyword>
<dbReference type="InterPro" id="IPR001772">
    <property type="entry name" value="KA1_dom"/>
</dbReference>
<dbReference type="CDD" id="cd14341">
    <property type="entry name" value="UBA_MELK"/>
    <property type="match status" value="1"/>
</dbReference>
<proteinExistence type="inferred from homology"/>
<keyword evidence="8" id="KW-0597">Phosphoprotein</keyword>
<dbReference type="FunFam" id="3.30.310.80:FF:000004">
    <property type="entry name" value="Non-specific serine/threonine protein kinase"/>
    <property type="match status" value="1"/>
</dbReference>
<dbReference type="GO" id="GO:0005524">
    <property type="term" value="F:ATP binding"/>
    <property type="evidence" value="ECO:0007669"/>
    <property type="project" value="UniProtKB-UniRule"/>
</dbReference>
<evidence type="ECO:0000256" key="7">
    <source>
        <dbReference type="ARBA" id="ARBA00022527"/>
    </source>
</evidence>
<accession>A0A3B1JVB0</accession>
<dbReference type="Proteomes" id="UP000018467">
    <property type="component" value="Unassembled WGS sequence"/>
</dbReference>
<comment type="catalytic activity">
    <reaction evidence="19">
        <text>L-seryl-[protein] + ATP = O-phospho-L-seryl-[protein] + ADP + H(+)</text>
        <dbReference type="Rhea" id="RHEA:17989"/>
        <dbReference type="Rhea" id="RHEA-COMP:9863"/>
        <dbReference type="Rhea" id="RHEA-COMP:11604"/>
        <dbReference type="ChEBI" id="CHEBI:15378"/>
        <dbReference type="ChEBI" id="CHEBI:29999"/>
        <dbReference type="ChEBI" id="CHEBI:30616"/>
        <dbReference type="ChEBI" id="CHEBI:83421"/>
        <dbReference type="ChEBI" id="CHEBI:456216"/>
        <dbReference type="EC" id="2.7.11.1"/>
    </reaction>
</comment>
<evidence type="ECO:0000313" key="27">
    <source>
        <dbReference type="Ensembl" id="ENSAMXP00000045269.1"/>
    </source>
</evidence>
<feature type="compositionally biased region" description="Polar residues" evidence="24">
    <location>
        <begin position="427"/>
        <end position="444"/>
    </location>
</feature>
<dbReference type="PROSITE" id="PS00107">
    <property type="entry name" value="PROTEIN_KINASE_ATP"/>
    <property type="match status" value="1"/>
</dbReference>
<keyword evidence="14 23" id="KW-0067">ATP-binding</keyword>
<dbReference type="AlphaFoldDB" id="A0A3B1JVB0"/>
<dbReference type="GO" id="GO:0106310">
    <property type="term" value="F:protein serine kinase activity"/>
    <property type="evidence" value="ECO:0007669"/>
    <property type="project" value="RHEA"/>
</dbReference>
<dbReference type="Gene3D" id="3.30.310.80">
    <property type="entry name" value="Kinase associated domain 1, KA1"/>
    <property type="match status" value="1"/>
</dbReference>
<evidence type="ECO:0000256" key="3">
    <source>
        <dbReference type="ARBA" id="ARBA00011903"/>
    </source>
</evidence>
<keyword evidence="16" id="KW-0472">Membrane</keyword>
<comment type="catalytic activity">
    <reaction evidence="18">
        <text>L-threonyl-[protein] + ATP = O-phospho-L-threonyl-[protein] + ADP + H(+)</text>
        <dbReference type="Rhea" id="RHEA:46608"/>
        <dbReference type="Rhea" id="RHEA-COMP:11060"/>
        <dbReference type="Rhea" id="RHEA-COMP:11605"/>
        <dbReference type="ChEBI" id="CHEBI:15378"/>
        <dbReference type="ChEBI" id="CHEBI:30013"/>
        <dbReference type="ChEBI" id="CHEBI:30616"/>
        <dbReference type="ChEBI" id="CHEBI:61977"/>
        <dbReference type="ChEBI" id="CHEBI:456216"/>
        <dbReference type="EC" id="2.7.11.1"/>
    </reaction>
</comment>
<feature type="compositionally biased region" description="Basic and acidic residues" evidence="24">
    <location>
        <begin position="445"/>
        <end position="455"/>
    </location>
</feature>
<evidence type="ECO:0000256" key="1">
    <source>
        <dbReference type="ARBA" id="ARBA00004202"/>
    </source>
</evidence>
<dbReference type="EC" id="2.7.11.1" evidence="4"/>
<dbReference type="GO" id="GO:0008283">
    <property type="term" value="P:cell population proliferation"/>
    <property type="evidence" value="ECO:0007669"/>
    <property type="project" value="UniProtKB-ARBA"/>
</dbReference>
<evidence type="ECO:0000256" key="9">
    <source>
        <dbReference type="ARBA" id="ARBA00022679"/>
    </source>
</evidence>
<keyword evidence="13" id="KW-0106">Calcium</keyword>
<dbReference type="PROSITE" id="PS50032">
    <property type="entry name" value="KA1"/>
    <property type="match status" value="1"/>
</dbReference>
<dbReference type="GO" id="GO:0005737">
    <property type="term" value="C:cytoplasm"/>
    <property type="evidence" value="ECO:0007669"/>
    <property type="project" value="UniProtKB-ARBA"/>
</dbReference>
<evidence type="ECO:0000256" key="23">
    <source>
        <dbReference type="PROSITE-ProRule" id="PRU10141"/>
    </source>
</evidence>
<evidence type="ECO:0000256" key="17">
    <source>
        <dbReference type="ARBA" id="ARBA00023306"/>
    </source>
</evidence>
<dbReference type="InterPro" id="IPR017441">
    <property type="entry name" value="Protein_kinase_ATP_BS"/>
</dbReference>
<evidence type="ECO:0000256" key="21">
    <source>
        <dbReference type="ARBA" id="ARBA00080397"/>
    </source>
</evidence>
<feature type="domain" description="KA1" evidence="26">
    <location>
        <begin position="575"/>
        <end position="624"/>
    </location>
</feature>
<dbReference type="GO" id="GO:0035556">
    <property type="term" value="P:intracellular signal transduction"/>
    <property type="evidence" value="ECO:0007669"/>
    <property type="project" value="TreeGrafter"/>
</dbReference>
<keyword evidence="9" id="KW-0808">Transferase</keyword>
<keyword evidence="28" id="KW-1185">Reference proteome</keyword>
<feature type="compositionally biased region" description="Basic and acidic residues" evidence="24">
    <location>
        <begin position="384"/>
        <end position="397"/>
    </location>
</feature>
<evidence type="ECO:0000256" key="20">
    <source>
        <dbReference type="ARBA" id="ARBA00063469"/>
    </source>
</evidence>
<reference evidence="27" key="3">
    <citation type="submission" date="2025-08" db="UniProtKB">
        <authorList>
            <consortium name="Ensembl"/>
        </authorList>
    </citation>
    <scope>IDENTIFICATION</scope>
</reference>
<evidence type="ECO:0000259" key="26">
    <source>
        <dbReference type="PROSITE" id="PS50032"/>
    </source>
</evidence>
<dbReference type="GeneTree" id="ENSGT00940000154889"/>
<evidence type="ECO:0000256" key="4">
    <source>
        <dbReference type="ARBA" id="ARBA00012513"/>
    </source>
</evidence>
<evidence type="ECO:0000256" key="2">
    <source>
        <dbReference type="ARBA" id="ARBA00006234"/>
    </source>
</evidence>
<organism evidence="27 28">
    <name type="scientific">Astyanax mexicanus</name>
    <name type="common">Blind cave fish</name>
    <name type="synonym">Astyanax fasciatus mexicanus</name>
    <dbReference type="NCBI Taxonomy" id="7994"/>
    <lineage>
        <taxon>Eukaryota</taxon>
        <taxon>Metazoa</taxon>
        <taxon>Chordata</taxon>
        <taxon>Craniata</taxon>
        <taxon>Vertebrata</taxon>
        <taxon>Euteleostomi</taxon>
        <taxon>Actinopterygii</taxon>
        <taxon>Neopterygii</taxon>
        <taxon>Teleostei</taxon>
        <taxon>Ostariophysi</taxon>
        <taxon>Characiformes</taxon>
        <taxon>Characoidei</taxon>
        <taxon>Acestrorhamphidae</taxon>
        <taxon>Acestrorhamphinae</taxon>
        <taxon>Astyanax</taxon>
    </lineage>
</organism>
<keyword evidence="10" id="KW-0053">Apoptosis</keyword>
<dbReference type="CDD" id="cd12198">
    <property type="entry name" value="MELK_C"/>
    <property type="match status" value="1"/>
</dbReference>
<evidence type="ECO:0000259" key="25">
    <source>
        <dbReference type="PROSITE" id="PS50011"/>
    </source>
</evidence>
<dbReference type="GO" id="GO:0005886">
    <property type="term" value="C:plasma membrane"/>
    <property type="evidence" value="ECO:0007669"/>
    <property type="project" value="UniProtKB-SubCell"/>
</dbReference>
<protein>
    <recommendedName>
        <fullName evidence="5">Maternal embryonic leucine zipper kinase</fullName>
        <ecNumber evidence="3">2.7.10.2</ecNumber>
        <ecNumber evidence="4">2.7.11.1</ecNumber>
    </recommendedName>
    <alternativeName>
        <fullName evidence="21">Protein kinase PK38</fullName>
    </alternativeName>
    <alternativeName>
        <fullName evidence="22">Tyrosine-protein kinase MELK</fullName>
    </alternativeName>
</protein>
<dbReference type="PANTHER" id="PTHR24346">
    <property type="entry name" value="MAP/MICROTUBULE AFFINITY-REGULATING KINASE"/>
    <property type="match status" value="1"/>
</dbReference>
<dbReference type="InterPro" id="IPR048637">
    <property type="entry name" value="MELK_UBA"/>
</dbReference>
<evidence type="ECO:0000256" key="5">
    <source>
        <dbReference type="ARBA" id="ARBA00017168"/>
    </source>
</evidence>
<evidence type="ECO:0000256" key="15">
    <source>
        <dbReference type="ARBA" id="ARBA00023121"/>
    </source>
</evidence>
<dbReference type="EC" id="2.7.10.2" evidence="3"/>
<evidence type="ECO:0000256" key="24">
    <source>
        <dbReference type="SAM" id="MobiDB-lite"/>
    </source>
</evidence>
<evidence type="ECO:0000256" key="6">
    <source>
        <dbReference type="ARBA" id="ARBA00022475"/>
    </source>
</evidence>
<dbReference type="FunFam" id="1.10.510.10:FF:000901">
    <property type="entry name" value="Maternal embryonic leucine zipper kinase"/>
    <property type="match status" value="1"/>
</dbReference>
<dbReference type="FunFam" id="3.30.200.20:FF:000003">
    <property type="entry name" value="Non-specific serine/threonine protein kinase"/>
    <property type="match status" value="1"/>
</dbReference>
<dbReference type="FunFam" id="1.10.510.10:FF:000571">
    <property type="entry name" value="Maternal embryonic leucine zipper kinase"/>
    <property type="match status" value="1"/>
</dbReference>
<feature type="domain" description="Protein kinase" evidence="25">
    <location>
        <begin position="1"/>
        <end position="217"/>
    </location>
</feature>
<dbReference type="Gene3D" id="1.10.510.10">
    <property type="entry name" value="Transferase(Phosphotransferase) domain 1"/>
    <property type="match status" value="2"/>
</dbReference>
<evidence type="ECO:0000256" key="14">
    <source>
        <dbReference type="ARBA" id="ARBA00022840"/>
    </source>
</evidence>
<dbReference type="SUPFAM" id="SSF103243">
    <property type="entry name" value="KA1-like"/>
    <property type="match status" value="1"/>
</dbReference>
<keyword evidence="6" id="KW-1003">Cell membrane</keyword>
<keyword evidence="7" id="KW-0723">Serine/threonine-protein kinase</keyword>
<keyword evidence="17" id="KW-0131">Cell cycle</keyword>
<evidence type="ECO:0000256" key="22">
    <source>
        <dbReference type="ARBA" id="ARBA00083993"/>
    </source>
</evidence>
<dbReference type="Bgee" id="ENSAMXG00000040322">
    <property type="expression patterns" value="Expressed in embryo and 7 other cell types or tissues"/>
</dbReference>
<evidence type="ECO:0000256" key="11">
    <source>
        <dbReference type="ARBA" id="ARBA00022741"/>
    </source>
</evidence>
<evidence type="ECO:0000256" key="12">
    <source>
        <dbReference type="ARBA" id="ARBA00022777"/>
    </source>
</evidence>
<dbReference type="InterPro" id="IPR011009">
    <property type="entry name" value="Kinase-like_dom_sf"/>
</dbReference>